<dbReference type="AlphaFoldDB" id="A0A2S2PCJ4"/>
<feature type="transmembrane region" description="Helical" evidence="5">
    <location>
        <begin position="12"/>
        <end position="38"/>
    </location>
</feature>
<comment type="subcellular location">
    <subcellularLocation>
        <location evidence="1">Membrane</location>
        <topology evidence="1">Multi-pass membrane protein</topology>
    </subcellularLocation>
</comment>
<name>A0A2S2PCJ4_SCHGA</name>
<feature type="transmembrane region" description="Helical" evidence="5">
    <location>
        <begin position="139"/>
        <end position="160"/>
    </location>
</feature>
<dbReference type="GO" id="GO:0140359">
    <property type="term" value="F:ABC-type transporter activity"/>
    <property type="evidence" value="ECO:0007669"/>
    <property type="project" value="InterPro"/>
</dbReference>
<keyword evidence="3 5" id="KW-1133">Transmembrane helix</keyword>
<evidence type="ECO:0000256" key="3">
    <source>
        <dbReference type="ARBA" id="ARBA00022989"/>
    </source>
</evidence>
<dbReference type="EMBL" id="GGMR01014562">
    <property type="protein sequence ID" value="MBY27181.1"/>
    <property type="molecule type" value="Transcribed_RNA"/>
</dbReference>
<evidence type="ECO:0000256" key="2">
    <source>
        <dbReference type="ARBA" id="ARBA00022692"/>
    </source>
</evidence>
<sequence>MNFVSGVTILELLISMFCISNFLILAHSVTAVVIVYAFFSNPIHLTSGLFMYAMLVIIMSWIGFLFGLLAAGITPTKAGGVHIMNGWALSQMLLSGGVWPIDGQSHLLRTVSELLPMRLAGKTMNDITLKGWTLDHPSVIKGTSATFVHAILLILILIGLSKIKKNMWVIHN</sequence>
<proteinExistence type="predicted"/>
<dbReference type="InterPro" id="IPR013525">
    <property type="entry name" value="ABC2_TM"/>
</dbReference>
<keyword evidence="2 5" id="KW-0812">Transmembrane</keyword>
<gene>
    <name evidence="7" type="ORF">g.147398</name>
</gene>
<feature type="transmembrane region" description="Helical" evidence="5">
    <location>
        <begin position="50"/>
        <end position="71"/>
    </location>
</feature>
<organism evidence="7">
    <name type="scientific">Schizaphis graminum</name>
    <name type="common">Green bug aphid</name>
    <dbReference type="NCBI Taxonomy" id="13262"/>
    <lineage>
        <taxon>Eukaryota</taxon>
        <taxon>Metazoa</taxon>
        <taxon>Ecdysozoa</taxon>
        <taxon>Arthropoda</taxon>
        <taxon>Hexapoda</taxon>
        <taxon>Insecta</taxon>
        <taxon>Pterygota</taxon>
        <taxon>Neoptera</taxon>
        <taxon>Paraneoptera</taxon>
        <taxon>Hemiptera</taxon>
        <taxon>Sternorrhyncha</taxon>
        <taxon>Aphidomorpha</taxon>
        <taxon>Aphidoidea</taxon>
        <taxon>Aphididae</taxon>
        <taxon>Aphidini</taxon>
        <taxon>Schizaphis</taxon>
    </lineage>
</organism>
<reference evidence="7" key="1">
    <citation type="submission" date="2018-04" db="EMBL/GenBank/DDBJ databases">
        <title>Transcriptome of Schizaphis graminum biotype I.</title>
        <authorList>
            <person name="Scully E.D."/>
            <person name="Geib S.M."/>
            <person name="Palmer N.A."/>
            <person name="Koch K."/>
            <person name="Bradshaw J."/>
            <person name="Heng-Moss T."/>
            <person name="Sarath G."/>
        </authorList>
    </citation>
    <scope>NUCLEOTIDE SEQUENCE</scope>
</reference>
<protein>
    <recommendedName>
        <fullName evidence="6">ABC-2 type transporter transmembrane domain-containing protein</fullName>
    </recommendedName>
</protein>
<evidence type="ECO:0000256" key="1">
    <source>
        <dbReference type="ARBA" id="ARBA00004141"/>
    </source>
</evidence>
<feature type="domain" description="ABC-2 type transporter transmembrane" evidence="6">
    <location>
        <begin position="4"/>
        <end position="122"/>
    </location>
</feature>
<evidence type="ECO:0000256" key="5">
    <source>
        <dbReference type="SAM" id="Phobius"/>
    </source>
</evidence>
<evidence type="ECO:0000313" key="7">
    <source>
        <dbReference type="EMBL" id="MBY27181.1"/>
    </source>
</evidence>
<evidence type="ECO:0000259" key="6">
    <source>
        <dbReference type="Pfam" id="PF01061"/>
    </source>
</evidence>
<evidence type="ECO:0000256" key="4">
    <source>
        <dbReference type="ARBA" id="ARBA00023136"/>
    </source>
</evidence>
<dbReference type="GO" id="GO:0016020">
    <property type="term" value="C:membrane"/>
    <property type="evidence" value="ECO:0007669"/>
    <property type="project" value="UniProtKB-SubCell"/>
</dbReference>
<dbReference type="Pfam" id="PF01061">
    <property type="entry name" value="ABC2_membrane"/>
    <property type="match status" value="1"/>
</dbReference>
<feature type="transmembrane region" description="Helical" evidence="5">
    <location>
        <begin position="83"/>
        <end position="101"/>
    </location>
</feature>
<accession>A0A2S2PCJ4</accession>
<keyword evidence="4 5" id="KW-0472">Membrane</keyword>